<feature type="region of interest" description="Disordered" evidence="5">
    <location>
        <begin position="144"/>
        <end position="185"/>
    </location>
</feature>
<dbReference type="Proteomes" id="UP000516314">
    <property type="component" value="Chromosome 3"/>
</dbReference>
<proteinExistence type="predicted"/>
<dbReference type="InterPro" id="IPR007527">
    <property type="entry name" value="Znf_SWIM"/>
</dbReference>
<keyword evidence="3" id="KW-0862">Zinc</keyword>
<reference evidence="7 8" key="1">
    <citation type="submission" date="2020-09" db="EMBL/GenBank/DDBJ databases">
        <authorList>
            <person name="Ashkenazy H."/>
        </authorList>
    </citation>
    <scope>NUCLEOTIDE SEQUENCE [LARGE SCALE GENOMIC DNA]</scope>
    <source>
        <strain evidence="8">cv. Cdm-0</strain>
    </source>
</reference>
<sequence length="782" mass="90552">MSPRKKSKRRPKRKRDDADVTPPESTAADVTPPETTAADVTPPELTPGHALMLYRDEVVPLEQRSSFNFDEDGEDCDVVDDEDCDEIGYEAAGEEEREDEHGNPEDLNEEEDLNPEAVGDDEEVVGLGVEEEVCNDFEAEFGADVRVEEDETDADSGDDMFDDEKIPPPMSESENEDEDNGRRENVQAEDPEALLYLGKTFSSPSDFKIVVLRYSLKTRYDIKLYRSQSMRIGAKCADKDVGCEWRCYCAYEKKEQRLRVNVFTAKHICVRSGYTHMLKRGTIAWLFADRLRKNPRITKQEMVSEIKREYNLEVSEEQCSKAKTIVKRESRASHQEKFSRIWDYQAEILRSNKGSVFEIETIPGPAIGNMQRFYRLFMCFKSQKDSWKNTCRPIIGIDGAFLKWDIKGHLLAAVGRDGDNRIVPIAWAVVEIENDDNWDWFMRLLSSTLGLNDGRDMAVISDKQSVKVEHRQCAKHIMDNWKRDSHDMELQRLFWRIARSYTTGQYAKHMEALQKFNPGAYTSLLSTNPMTWSRAFFKVGTCCNDNLNNLSESFNRTIRQARRKPLLELLEDIRQQCMVRNEKRHIIACRLRTRFTKRAHTEIEKMIEGSQFCIRRMARHNKHEVELHDEKYSVDMDKLTCGCIKWQMTGIPCVHAASVIIAKKQKVEDYVSEWYTTRMWQLTYADGIEPVQGKMEWPRMNRLGVLPPPWRKGNPGRPPNHARRKSRYEAKTSTTSTTMSRKNRVMTCGNCKQDGHNRLSCSNPTVEDQPKRPRGRPRKDQV</sequence>
<gene>
    <name evidence="7" type="ORF">AT9943_LOCUS11605</name>
</gene>
<feature type="compositionally biased region" description="Acidic residues" evidence="5">
    <location>
        <begin position="144"/>
        <end position="162"/>
    </location>
</feature>
<feature type="compositionally biased region" description="Basic residues" evidence="5">
    <location>
        <begin position="772"/>
        <end position="782"/>
    </location>
</feature>
<feature type="domain" description="SWIM-type" evidence="6">
    <location>
        <begin position="632"/>
        <end position="664"/>
    </location>
</feature>
<keyword evidence="1" id="KW-0479">Metal-binding</keyword>
<organism evidence="7 8">
    <name type="scientific">Arabidopsis thaliana</name>
    <name type="common">Mouse-ear cress</name>
    <dbReference type="NCBI Taxonomy" id="3702"/>
    <lineage>
        <taxon>Eukaryota</taxon>
        <taxon>Viridiplantae</taxon>
        <taxon>Streptophyta</taxon>
        <taxon>Embryophyta</taxon>
        <taxon>Tracheophyta</taxon>
        <taxon>Spermatophyta</taxon>
        <taxon>Magnoliopsida</taxon>
        <taxon>eudicotyledons</taxon>
        <taxon>Gunneridae</taxon>
        <taxon>Pentapetalae</taxon>
        <taxon>rosids</taxon>
        <taxon>malvids</taxon>
        <taxon>Brassicales</taxon>
        <taxon>Brassicaceae</taxon>
        <taxon>Camelineae</taxon>
        <taxon>Arabidopsis</taxon>
    </lineage>
</organism>
<evidence type="ECO:0000256" key="2">
    <source>
        <dbReference type="ARBA" id="ARBA00022771"/>
    </source>
</evidence>
<dbReference type="PANTHER" id="PTHR31973">
    <property type="entry name" value="POLYPROTEIN, PUTATIVE-RELATED"/>
    <property type="match status" value="1"/>
</dbReference>
<dbReference type="Pfam" id="PF04434">
    <property type="entry name" value="SWIM"/>
    <property type="match status" value="1"/>
</dbReference>
<evidence type="ECO:0000313" key="7">
    <source>
        <dbReference type="EMBL" id="CAD5323671.1"/>
    </source>
</evidence>
<evidence type="ECO:0000313" key="8">
    <source>
        <dbReference type="Proteomes" id="UP000516314"/>
    </source>
</evidence>
<dbReference type="Pfam" id="PF03108">
    <property type="entry name" value="DBD_Tnp_Mut"/>
    <property type="match status" value="1"/>
</dbReference>
<dbReference type="InterPro" id="IPR006564">
    <property type="entry name" value="Znf_PMZ"/>
</dbReference>
<evidence type="ECO:0000259" key="6">
    <source>
        <dbReference type="PROSITE" id="PS50966"/>
    </source>
</evidence>
<protein>
    <submittedName>
        <fullName evidence="7">(thale cress) hypothetical protein</fullName>
    </submittedName>
</protein>
<dbReference type="InterPro" id="IPR018289">
    <property type="entry name" value="MULE_transposase_dom"/>
</dbReference>
<feature type="compositionally biased region" description="Acidic residues" evidence="5">
    <location>
        <begin position="85"/>
        <end position="98"/>
    </location>
</feature>
<dbReference type="AlphaFoldDB" id="A0A7G2EM80"/>
<feature type="region of interest" description="Disordered" evidence="5">
    <location>
        <begin position="1"/>
        <end position="48"/>
    </location>
</feature>
<feature type="compositionally biased region" description="Acidic residues" evidence="5">
    <location>
        <begin position="106"/>
        <end position="120"/>
    </location>
</feature>
<dbReference type="SMART" id="SM00575">
    <property type="entry name" value="ZnF_PMZ"/>
    <property type="match status" value="1"/>
</dbReference>
<dbReference type="GO" id="GO:0008270">
    <property type="term" value="F:zinc ion binding"/>
    <property type="evidence" value="ECO:0007669"/>
    <property type="project" value="UniProtKB-KW"/>
</dbReference>
<dbReference type="EMBL" id="LR881468">
    <property type="protein sequence ID" value="CAD5323671.1"/>
    <property type="molecule type" value="Genomic_DNA"/>
</dbReference>
<evidence type="ECO:0000256" key="1">
    <source>
        <dbReference type="ARBA" id="ARBA00022723"/>
    </source>
</evidence>
<name>A0A7G2EM80_ARATH</name>
<dbReference type="PANTHER" id="PTHR31973:SF187">
    <property type="entry name" value="MUTATOR TRANSPOSASE MUDRA PROTEIN"/>
    <property type="match status" value="1"/>
</dbReference>
<dbReference type="InterPro" id="IPR004332">
    <property type="entry name" value="Transposase_MuDR"/>
</dbReference>
<feature type="region of interest" description="Disordered" evidence="5">
    <location>
        <begin position="706"/>
        <end position="782"/>
    </location>
</feature>
<dbReference type="PROSITE" id="PS50966">
    <property type="entry name" value="ZF_SWIM"/>
    <property type="match status" value="1"/>
</dbReference>
<evidence type="ECO:0000256" key="5">
    <source>
        <dbReference type="SAM" id="MobiDB-lite"/>
    </source>
</evidence>
<evidence type="ECO:0000256" key="3">
    <source>
        <dbReference type="ARBA" id="ARBA00022833"/>
    </source>
</evidence>
<feature type="region of interest" description="Disordered" evidence="5">
    <location>
        <begin position="85"/>
        <end position="120"/>
    </location>
</feature>
<accession>A0A7G2EM80</accession>
<feature type="compositionally biased region" description="Basic residues" evidence="5">
    <location>
        <begin position="1"/>
        <end position="13"/>
    </location>
</feature>
<evidence type="ECO:0000256" key="4">
    <source>
        <dbReference type="PROSITE-ProRule" id="PRU00325"/>
    </source>
</evidence>
<dbReference type="Pfam" id="PF10551">
    <property type="entry name" value="MULE"/>
    <property type="match status" value="1"/>
</dbReference>
<keyword evidence="2 4" id="KW-0863">Zinc-finger</keyword>